<dbReference type="InterPro" id="IPR013694">
    <property type="entry name" value="VIT"/>
</dbReference>
<feature type="compositionally biased region" description="Polar residues" evidence="1">
    <location>
        <begin position="769"/>
        <end position="792"/>
    </location>
</feature>
<organism evidence="4 5">
    <name type="scientific">Pyrenophora tritici-repentis</name>
    <dbReference type="NCBI Taxonomy" id="45151"/>
    <lineage>
        <taxon>Eukaryota</taxon>
        <taxon>Fungi</taxon>
        <taxon>Dikarya</taxon>
        <taxon>Ascomycota</taxon>
        <taxon>Pezizomycotina</taxon>
        <taxon>Dothideomycetes</taxon>
        <taxon>Pleosporomycetidae</taxon>
        <taxon>Pleosporales</taxon>
        <taxon>Pleosporineae</taxon>
        <taxon>Pleosporaceae</taxon>
        <taxon>Pyrenophora</taxon>
    </lineage>
</organism>
<reference evidence="5" key="1">
    <citation type="journal article" date="2022" name="Microb. Genom.">
        <title>A global pangenome for the wheat fungal pathogen Pyrenophora tritici-repentis and prediction of effector protein structural homology.</title>
        <authorList>
            <person name="Moolhuijzen P.M."/>
            <person name="See P.T."/>
            <person name="Shi G."/>
            <person name="Powell H.R."/>
            <person name="Cockram J."/>
            <person name="Jorgensen L.N."/>
            <person name="Benslimane H."/>
            <person name="Strelkov S.E."/>
            <person name="Turner J."/>
            <person name="Liu Z."/>
            <person name="Moffat C.S."/>
        </authorList>
    </citation>
    <scope>NUCLEOTIDE SEQUENCE [LARGE SCALE GENOMIC DNA]</scope>
</reference>
<dbReference type="SMART" id="SM00609">
    <property type="entry name" value="VIT"/>
    <property type="match status" value="1"/>
</dbReference>
<dbReference type="InterPro" id="IPR036465">
    <property type="entry name" value="vWFA_dom_sf"/>
</dbReference>
<name>A0A922NB86_9PLEO</name>
<evidence type="ECO:0000256" key="1">
    <source>
        <dbReference type="SAM" id="MobiDB-lite"/>
    </source>
</evidence>
<dbReference type="PROSITE" id="PS50234">
    <property type="entry name" value="VWFA"/>
    <property type="match status" value="1"/>
</dbReference>
<dbReference type="InterPro" id="IPR002035">
    <property type="entry name" value="VWF_A"/>
</dbReference>
<keyword evidence="5" id="KW-1185">Reference proteome</keyword>
<dbReference type="OMA" id="IDITEVW"/>
<evidence type="ECO:0000313" key="5">
    <source>
        <dbReference type="Proteomes" id="UP000249757"/>
    </source>
</evidence>
<dbReference type="SMART" id="SM00327">
    <property type="entry name" value="VWA"/>
    <property type="match status" value="1"/>
</dbReference>
<feature type="region of interest" description="Disordered" evidence="1">
    <location>
        <begin position="728"/>
        <end position="820"/>
    </location>
</feature>
<dbReference type="Gene3D" id="3.40.50.410">
    <property type="entry name" value="von Willebrand factor, type A domain"/>
    <property type="match status" value="1"/>
</dbReference>
<dbReference type="EMBL" id="NRDI02000011">
    <property type="protein sequence ID" value="KAI1512660.1"/>
    <property type="molecule type" value="Genomic_DNA"/>
</dbReference>
<feature type="domain" description="VWFA" evidence="2">
    <location>
        <begin position="293"/>
        <end position="469"/>
    </location>
</feature>
<dbReference type="AlphaFoldDB" id="A0A922NB86"/>
<dbReference type="Proteomes" id="UP000249757">
    <property type="component" value="Unassembled WGS sequence"/>
</dbReference>
<feature type="domain" description="VIT" evidence="3">
    <location>
        <begin position="16"/>
        <end position="147"/>
    </location>
</feature>
<dbReference type="SUPFAM" id="SSF53300">
    <property type="entry name" value="vWA-like"/>
    <property type="match status" value="1"/>
</dbReference>
<protein>
    <submittedName>
        <fullName evidence="4">Vault protein inter-alpha-trypsin domain containing protein</fullName>
    </submittedName>
</protein>
<evidence type="ECO:0000313" key="4">
    <source>
        <dbReference type="EMBL" id="KAI1512660.1"/>
    </source>
</evidence>
<feature type="compositionally biased region" description="Pro residues" evidence="1">
    <location>
        <begin position="810"/>
        <end position="820"/>
    </location>
</feature>
<dbReference type="PANTHER" id="PTHR45737:SF6">
    <property type="entry name" value="VON WILLEBRAND FACTOR A DOMAIN-CONTAINING PROTEIN 5A"/>
    <property type="match status" value="1"/>
</dbReference>
<comment type="caution">
    <text evidence="4">The sequence shown here is derived from an EMBL/GenBank/DDBJ whole genome shotgun (WGS) entry which is preliminary data.</text>
</comment>
<evidence type="ECO:0000259" key="3">
    <source>
        <dbReference type="PROSITE" id="PS51468"/>
    </source>
</evidence>
<dbReference type="PANTHER" id="PTHR45737">
    <property type="entry name" value="VON WILLEBRAND FACTOR A DOMAIN-CONTAINING PROTEIN 5A"/>
    <property type="match status" value="1"/>
</dbReference>
<gene>
    <name evidence="4" type="ORF">Ptr86124_008626</name>
</gene>
<dbReference type="PROSITE" id="PS51468">
    <property type="entry name" value="VIT"/>
    <property type="match status" value="1"/>
</dbReference>
<dbReference type="OrthoDB" id="1729737at2759"/>
<accession>A0A922NB86</accession>
<dbReference type="Pfam" id="PF08487">
    <property type="entry name" value="VIT"/>
    <property type="match status" value="1"/>
</dbReference>
<proteinExistence type="predicted"/>
<dbReference type="Pfam" id="PF13768">
    <property type="entry name" value="VWA_3"/>
    <property type="match status" value="1"/>
</dbReference>
<evidence type="ECO:0000259" key="2">
    <source>
        <dbReference type="PROSITE" id="PS50234"/>
    </source>
</evidence>
<sequence length="933" mass="103108">MNTHSSYSPTRLGVCGCYIYDARACQRTYLPQVKLESHTTILSTASRTVMRQKFVNQSDHTLKEIRYAFPLFDGISVVDFVCHIGQRTIYGLVKERREAKKTYDVAKTRGETAALLEQDPDAADVFKTTISNIPNGSSIFITIKYIQELNHDAEVDGIRLTIPSSIFPRYGYCPGNLQKRFGMVAIQGISITVDVCMPEGIPIRKIISQSHPIEVTLGSLSTSTIDEDVSISRGSAVLALQRIEFRHDFILRVVAKDIGIPQAILKTHPTLPNQRALMTTLVPKFNLKTEKPEIIFIVDRSGSMSHQIPTLVSALKVFLKSIPVGCMFNICSFGSSHSCLWSESKGYNQETLEEAINCVDAFQADMGGTETLAAVQSCFKMRNKHCSTEMVLLTDGNIWAQQQLFNYIIEETKSRDVRVFPIGIGGQVSSALIEGVARAGGGFAEMVAENEKLDRKIIRILKGSLTPHIKDYRLELNIDDTDKENKASNEQPNAEPISLYDTAFQEEHTKVGEPTDIFAGLPNLKRPALLQTPHEIPQRFPFHRTCVYLLLASESSHLKPKSVVLKGTSPQGPLTLEIPIEIREEADEMIHQLAARKATQELEEDHGWISKATVDNDNVSVKDKYRDQFALLQRREAVRLGVEFQVGGKYCSFVAVEANEAEIVEKRKQAREATVSRDLEELGEDWDVVESSSFSPVSRHFVSQRESLRLATPSSYFGEAKFCSAGSADPPAAQSWPHPRVSGITRVRRGSRGRSSGGRGGGRGGGFANTPSAGIRSTDQNTPGSLYSSTTGWIPPPSSSSGFHIQSNPPSSPTPCPSPPLLHRLIAHQLHNGSFPATAPLPYLEMSISPSVVRNSLRLLTTAPTAAAYAEVLEQLLTTAILVVYLENKMQEEVETWELVVGKARAWVQEVVEGTFLEELWKVAGEVVRAWKG</sequence>
<feature type="compositionally biased region" description="Gly residues" evidence="1">
    <location>
        <begin position="755"/>
        <end position="767"/>
    </location>
</feature>